<dbReference type="RefSeq" id="WP_123431820.1">
    <property type="nucleotide sequence ID" value="NZ_MOBK01000001.1"/>
</dbReference>
<organism evidence="2 3">
    <name type="scientific">Pseudomonas brassicacearum</name>
    <dbReference type="NCBI Taxonomy" id="930166"/>
    <lineage>
        <taxon>Bacteria</taxon>
        <taxon>Pseudomonadati</taxon>
        <taxon>Pseudomonadota</taxon>
        <taxon>Gammaproteobacteria</taxon>
        <taxon>Pseudomonadales</taxon>
        <taxon>Pseudomonadaceae</taxon>
        <taxon>Pseudomonas</taxon>
    </lineage>
</organism>
<reference evidence="2 3" key="1">
    <citation type="submission" date="2016-10" db="EMBL/GenBank/DDBJ databases">
        <title>Comparative genome analysis of multiple Pseudomonas spp. focuses on biocontrol and plant growth promoting traits.</title>
        <authorList>
            <person name="Tao X.-Y."/>
            <person name="Taylor C.G."/>
        </authorList>
    </citation>
    <scope>NUCLEOTIDE SEQUENCE [LARGE SCALE GENOMIC DNA]</scope>
    <source>
        <strain evidence="2 3">38D7</strain>
    </source>
</reference>
<keyword evidence="1" id="KW-0472">Membrane</keyword>
<name>A0A423IG59_9PSED</name>
<accession>A0A423IG59</accession>
<protein>
    <recommendedName>
        <fullName evidence="4">Phage abortive infection protein</fullName>
    </recommendedName>
</protein>
<sequence>MLPLVGGRQKMNSKINKVLMLTAFFVVLLVVGVVLFYIKNFTMGLSDKQDVWGQFGDYFGGVLNPLLSFFAFVVLLYTVSIQLAAAQESDKRHEEQIFDTRLFQLLAANIEVGKSLFVRVKVEKPERELDSFKVINYLWYRVRTELGSLELEGVGDREYLDSIAGSYVSVRSRFSASTDSYFDSIIFIISYIYRYGTNDEQKDFALSALRSQINKSGRGLLFYFMLFSEKHRVHLEYLLAAEFFEGVTHDPFHSDRRKLLRLVEPGTQILDIQF</sequence>
<evidence type="ECO:0008006" key="4">
    <source>
        <dbReference type="Google" id="ProtNLM"/>
    </source>
</evidence>
<evidence type="ECO:0000313" key="3">
    <source>
        <dbReference type="Proteomes" id="UP000285636"/>
    </source>
</evidence>
<keyword evidence="1" id="KW-0812">Transmembrane</keyword>
<keyword evidence="1" id="KW-1133">Transmembrane helix</keyword>
<feature type="transmembrane region" description="Helical" evidence="1">
    <location>
        <begin position="58"/>
        <end position="79"/>
    </location>
</feature>
<gene>
    <name evidence="2" type="ORF">BK660_01815</name>
</gene>
<proteinExistence type="predicted"/>
<dbReference type="EMBL" id="MOBK01000001">
    <property type="protein sequence ID" value="RON24433.1"/>
    <property type="molecule type" value="Genomic_DNA"/>
</dbReference>
<dbReference type="Proteomes" id="UP000285636">
    <property type="component" value="Unassembled WGS sequence"/>
</dbReference>
<evidence type="ECO:0000313" key="2">
    <source>
        <dbReference type="EMBL" id="RON24433.1"/>
    </source>
</evidence>
<feature type="transmembrane region" description="Helical" evidence="1">
    <location>
        <begin position="18"/>
        <end position="38"/>
    </location>
</feature>
<evidence type="ECO:0000256" key="1">
    <source>
        <dbReference type="SAM" id="Phobius"/>
    </source>
</evidence>
<dbReference type="AlphaFoldDB" id="A0A423IG59"/>
<comment type="caution">
    <text evidence="2">The sequence shown here is derived from an EMBL/GenBank/DDBJ whole genome shotgun (WGS) entry which is preliminary data.</text>
</comment>